<name>A0A7M2XQQ6_9NOCA</name>
<dbReference type="RefSeq" id="WP_193903251.1">
    <property type="nucleotide sequence ID" value="NZ_CP063450.1"/>
</dbReference>
<organism evidence="2 3">
    <name type="scientific">Rhodococcus pyridinivorans</name>
    <dbReference type="NCBI Taxonomy" id="103816"/>
    <lineage>
        <taxon>Bacteria</taxon>
        <taxon>Bacillati</taxon>
        <taxon>Actinomycetota</taxon>
        <taxon>Actinomycetes</taxon>
        <taxon>Mycobacteriales</taxon>
        <taxon>Nocardiaceae</taxon>
        <taxon>Rhodococcus</taxon>
    </lineage>
</organism>
<keyword evidence="2" id="KW-0255">Endonuclease</keyword>
<dbReference type="GO" id="GO:0004519">
    <property type="term" value="F:endonuclease activity"/>
    <property type="evidence" value="ECO:0007669"/>
    <property type="project" value="UniProtKB-KW"/>
</dbReference>
<dbReference type="GO" id="GO:0008270">
    <property type="term" value="F:zinc ion binding"/>
    <property type="evidence" value="ECO:0007669"/>
    <property type="project" value="InterPro"/>
</dbReference>
<dbReference type="AlphaFoldDB" id="A0A7M2XQQ6"/>
<dbReference type="SMART" id="SM00507">
    <property type="entry name" value="HNHc"/>
    <property type="match status" value="1"/>
</dbReference>
<dbReference type="Proteomes" id="UP000593818">
    <property type="component" value="Chromosome"/>
</dbReference>
<gene>
    <name evidence="2" type="ORF">INP59_04865</name>
</gene>
<protein>
    <submittedName>
        <fullName evidence="2">HNH endonuclease</fullName>
    </submittedName>
</protein>
<evidence type="ECO:0000313" key="3">
    <source>
        <dbReference type="Proteomes" id="UP000593818"/>
    </source>
</evidence>
<dbReference type="EMBL" id="CP063450">
    <property type="protein sequence ID" value="QOV99713.1"/>
    <property type="molecule type" value="Genomic_DNA"/>
</dbReference>
<dbReference type="Gene3D" id="1.10.30.50">
    <property type="match status" value="1"/>
</dbReference>
<keyword evidence="3" id="KW-1185">Reference proteome</keyword>
<reference evidence="2 3" key="1">
    <citation type="submission" date="2020-10" db="EMBL/GenBank/DDBJ databases">
        <title>Whole genome sequence of oil-degrading bacteria Rhodococcus pyridinivorans strain 5Ap.</title>
        <authorList>
            <person name="Akhremchuk A.E."/>
            <person name="Valentovich L.N."/>
            <person name="Charniauskaya M.I."/>
            <person name="Bukliarevich H.A."/>
            <person name="Titok M.A."/>
        </authorList>
    </citation>
    <scope>NUCLEOTIDE SEQUENCE [LARGE SCALE GENOMIC DNA]</scope>
    <source>
        <strain evidence="2 3">5Ap</strain>
    </source>
</reference>
<dbReference type="Pfam" id="PF01844">
    <property type="entry name" value="HNH"/>
    <property type="match status" value="1"/>
</dbReference>
<feature type="domain" description="HNH nuclease" evidence="1">
    <location>
        <begin position="46"/>
        <end position="96"/>
    </location>
</feature>
<proteinExistence type="predicted"/>
<accession>A0A7M2XQQ6</accession>
<dbReference type="GO" id="GO:0003676">
    <property type="term" value="F:nucleic acid binding"/>
    <property type="evidence" value="ECO:0007669"/>
    <property type="project" value="InterPro"/>
</dbReference>
<sequence>MPTRPPRACAKCGGKFIGPRCSCRKPWEGSERTGKSSGVHSRRWRTLRARLLQEHPLCTACHRAVATVLDHVVPVAEGGAMWDEANLSPMCKPCHDAKTAQEALRGRRRTR</sequence>
<dbReference type="CDD" id="cd00085">
    <property type="entry name" value="HNHc"/>
    <property type="match status" value="1"/>
</dbReference>
<evidence type="ECO:0000259" key="1">
    <source>
        <dbReference type="SMART" id="SM00507"/>
    </source>
</evidence>
<keyword evidence="2" id="KW-0540">Nuclease</keyword>
<evidence type="ECO:0000313" key="2">
    <source>
        <dbReference type="EMBL" id="QOV99713.1"/>
    </source>
</evidence>
<dbReference type="InterPro" id="IPR002711">
    <property type="entry name" value="HNH"/>
</dbReference>
<keyword evidence="2" id="KW-0378">Hydrolase</keyword>
<dbReference type="InterPro" id="IPR003615">
    <property type="entry name" value="HNH_nuc"/>
</dbReference>